<accession>A0A9P0PGL0</accession>
<proteinExistence type="predicted"/>
<protein>
    <submittedName>
        <fullName evidence="2">Uncharacterized protein</fullName>
    </submittedName>
</protein>
<dbReference type="EMBL" id="CAKOFQ010006933">
    <property type="protein sequence ID" value="CAH1983199.1"/>
    <property type="molecule type" value="Genomic_DNA"/>
</dbReference>
<feature type="compositionally biased region" description="Basic residues" evidence="1">
    <location>
        <begin position="11"/>
        <end position="20"/>
    </location>
</feature>
<gene>
    <name evidence="2" type="ORF">ACAOBT_LOCUS15438</name>
</gene>
<dbReference type="AlphaFoldDB" id="A0A9P0PGL0"/>
<keyword evidence="3" id="KW-1185">Reference proteome</keyword>
<reference evidence="2" key="1">
    <citation type="submission" date="2022-03" db="EMBL/GenBank/DDBJ databases">
        <authorList>
            <person name="Sayadi A."/>
        </authorList>
    </citation>
    <scope>NUCLEOTIDE SEQUENCE</scope>
</reference>
<feature type="compositionally biased region" description="Polar residues" evidence="1">
    <location>
        <begin position="25"/>
        <end position="41"/>
    </location>
</feature>
<evidence type="ECO:0000313" key="2">
    <source>
        <dbReference type="EMBL" id="CAH1983199.1"/>
    </source>
</evidence>
<comment type="caution">
    <text evidence="2">The sequence shown here is derived from an EMBL/GenBank/DDBJ whole genome shotgun (WGS) entry which is preliminary data.</text>
</comment>
<dbReference type="OrthoDB" id="10491445at2759"/>
<feature type="region of interest" description="Disordered" evidence="1">
    <location>
        <begin position="1"/>
        <end position="50"/>
    </location>
</feature>
<sequence>MQPANRSMSLQRRRGRHHLQPMRQGISTEQIAYRSMHQNPNRADDGDRRR</sequence>
<name>A0A9P0PGL0_ACAOB</name>
<evidence type="ECO:0000256" key="1">
    <source>
        <dbReference type="SAM" id="MobiDB-lite"/>
    </source>
</evidence>
<evidence type="ECO:0000313" key="3">
    <source>
        <dbReference type="Proteomes" id="UP001152888"/>
    </source>
</evidence>
<dbReference type="Proteomes" id="UP001152888">
    <property type="component" value="Unassembled WGS sequence"/>
</dbReference>
<organism evidence="2 3">
    <name type="scientific">Acanthoscelides obtectus</name>
    <name type="common">Bean weevil</name>
    <name type="synonym">Bruchus obtectus</name>
    <dbReference type="NCBI Taxonomy" id="200917"/>
    <lineage>
        <taxon>Eukaryota</taxon>
        <taxon>Metazoa</taxon>
        <taxon>Ecdysozoa</taxon>
        <taxon>Arthropoda</taxon>
        <taxon>Hexapoda</taxon>
        <taxon>Insecta</taxon>
        <taxon>Pterygota</taxon>
        <taxon>Neoptera</taxon>
        <taxon>Endopterygota</taxon>
        <taxon>Coleoptera</taxon>
        <taxon>Polyphaga</taxon>
        <taxon>Cucujiformia</taxon>
        <taxon>Chrysomeloidea</taxon>
        <taxon>Chrysomelidae</taxon>
        <taxon>Bruchinae</taxon>
        <taxon>Bruchini</taxon>
        <taxon>Acanthoscelides</taxon>
    </lineage>
</organism>
<feature type="compositionally biased region" description="Polar residues" evidence="1">
    <location>
        <begin position="1"/>
        <end position="10"/>
    </location>
</feature>